<dbReference type="OrthoDB" id="4764118at2"/>
<evidence type="ECO:0000313" key="2">
    <source>
        <dbReference type="EMBL" id="TEA06028.1"/>
    </source>
</evidence>
<evidence type="ECO:0000313" key="3">
    <source>
        <dbReference type="Proteomes" id="UP000294844"/>
    </source>
</evidence>
<proteinExistence type="predicted"/>
<organism evidence="1 4">
    <name type="scientific">Mycobacteroides salmoniphilum</name>
    <dbReference type="NCBI Taxonomy" id="404941"/>
    <lineage>
        <taxon>Bacteria</taxon>
        <taxon>Bacillati</taxon>
        <taxon>Actinomycetota</taxon>
        <taxon>Actinomycetes</taxon>
        <taxon>Mycobacteriales</taxon>
        <taxon>Mycobacteriaceae</taxon>
        <taxon>Mycobacteroides</taxon>
    </lineage>
</organism>
<dbReference type="RefSeq" id="WP_078362535.1">
    <property type="nucleotide sequence ID" value="NZ_PECK01000009.1"/>
</dbReference>
<evidence type="ECO:0000313" key="1">
    <source>
        <dbReference type="EMBL" id="TDZ91716.1"/>
    </source>
</evidence>
<dbReference type="EMBL" id="PECM01000006">
    <property type="protein sequence ID" value="TEA06028.1"/>
    <property type="molecule type" value="Genomic_DNA"/>
</dbReference>
<protein>
    <recommendedName>
        <fullName evidence="5">ESX-1 secretion-associated protein</fullName>
    </recommendedName>
</protein>
<evidence type="ECO:0000313" key="4">
    <source>
        <dbReference type="Proteomes" id="UP000295685"/>
    </source>
</evidence>
<dbReference type="EMBL" id="PECK01000009">
    <property type="protein sequence ID" value="TDZ91716.1"/>
    <property type="molecule type" value="Genomic_DNA"/>
</dbReference>
<comment type="caution">
    <text evidence="1">The sequence shown here is derived from an EMBL/GenBank/DDBJ whole genome shotgun (WGS) entry which is preliminary data.</text>
</comment>
<reference evidence="3 4" key="1">
    <citation type="journal article" date="2019" name="Sci. Rep.">
        <title>Extended insight into the Mycobacterium chelonae-abscessus complex through whole genome sequencing of Mycobacterium salmoniphilum outbreak and Mycobacterium salmoniphilum-like strains.</title>
        <authorList>
            <person name="Behra P.R.K."/>
            <person name="Das S."/>
            <person name="Pettersson B.M.F."/>
            <person name="Shirreff L."/>
            <person name="DuCote T."/>
            <person name="Jacobsson K.G."/>
            <person name="Ennis D.G."/>
            <person name="Kirsebom L.A."/>
        </authorList>
    </citation>
    <scope>NUCLEOTIDE SEQUENCE [LARGE SCALE GENOMIC DNA]</scope>
    <source>
        <strain evidence="2 3">CCUG 60883</strain>
        <strain evidence="1 4">CCUG 60885</strain>
    </source>
</reference>
<accession>A0A4R8SAY5</accession>
<keyword evidence="3" id="KW-1185">Reference proteome</keyword>
<dbReference type="Proteomes" id="UP000295685">
    <property type="component" value="Unassembled WGS sequence"/>
</dbReference>
<sequence length="107" mass="11017">MPAVTPGNGAGGQGLQVDVTQARQVAQQLKQLGDSLIPAASAPQESPGPEKSIAAIAAVFTASDHFSKECGSFLQREGATLGRAVQAFEDMDQRNAGNIGAVDPRKN</sequence>
<dbReference type="Proteomes" id="UP000294844">
    <property type="component" value="Unassembled WGS sequence"/>
</dbReference>
<gene>
    <name evidence="2" type="ORF">CCUG60883_01495</name>
    <name evidence="1" type="ORF">CCUG60885_04347</name>
</gene>
<name>A0A4R8SAY5_9MYCO</name>
<evidence type="ECO:0008006" key="5">
    <source>
        <dbReference type="Google" id="ProtNLM"/>
    </source>
</evidence>
<dbReference type="AlphaFoldDB" id="A0A4R8SAY5"/>